<sequence>MKLMLIRDGTLQQPCNTFTNQDGDCIAQNGPDDMFCSCCCQTSSSLRTGFNITAQLDVSNGTVYLRWPGPTTDIFSETYRLPEVRGRLMTPCLLTVL</sequence>
<reference evidence="1" key="1">
    <citation type="journal article" date="2023" name="G3 (Bethesda)">
        <title>A reference genome for the long-term kleptoplast-retaining sea slug Elysia crispata morphotype clarki.</title>
        <authorList>
            <person name="Eastman K.E."/>
            <person name="Pendleton A.L."/>
            <person name="Shaikh M.A."/>
            <person name="Suttiyut T."/>
            <person name="Ogas R."/>
            <person name="Tomko P."/>
            <person name="Gavelis G."/>
            <person name="Widhalm J.R."/>
            <person name="Wisecaver J.H."/>
        </authorList>
    </citation>
    <scope>NUCLEOTIDE SEQUENCE</scope>
    <source>
        <strain evidence="1">ECLA1</strain>
    </source>
</reference>
<organism evidence="1 2">
    <name type="scientific">Elysia crispata</name>
    <name type="common">lettuce slug</name>
    <dbReference type="NCBI Taxonomy" id="231223"/>
    <lineage>
        <taxon>Eukaryota</taxon>
        <taxon>Metazoa</taxon>
        <taxon>Spiralia</taxon>
        <taxon>Lophotrochozoa</taxon>
        <taxon>Mollusca</taxon>
        <taxon>Gastropoda</taxon>
        <taxon>Heterobranchia</taxon>
        <taxon>Euthyneura</taxon>
        <taxon>Panpulmonata</taxon>
        <taxon>Sacoglossa</taxon>
        <taxon>Placobranchoidea</taxon>
        <taxon>Plakobranchidae</taxon>
        <taxon>Elysia</taxon>
    </lineage>
</organism>
<comment type="caution">
    <text evidence="1">The sequence shown here is derived from an EMBL/GenBank/DDBJ whole genome shotgun (WGS) entry which is preliminary data.</text>
</comment>
<evidence type="ECO:0000313" key="1">
    <source>
        <dbReference type="EMBL" id="KAK3706891.1"/>
    </source>
</evidence>
<accession>A0AAE0XRV8</accession>
<dbReference type="EMBL" id="JAWDGP010007736">
    <property type="protein sequence ID" value="KAK3706891.1"/>
    <property type="molecule type" value="Genomic_DNA"/>
</dbReference>
<evidence type="ECO:0000313" key="2">
    <source>
        <dbReference type="Proteomes" id="UP001283361"/>
    </source>
</evidence>
<protein>
    <submittedName>
        <fullName evidence="1">Uncharacterized protein</fullName>
    </submittedName>
</protein>
<dbReference type="Proteomes" id="UP001283361">
    <property type="component" value="Unassembled WGS sequence"/>
</dbReference>
<keyword evidence="2" id="KW-1185">Reference proteome</keyword>
<gene>
    <name evidence="1" type="ORF">RRG08_051294</name>
</gene>
<dbReference type="AlphaFoldDB" id="A0AAE0XRV8"/>
<name>A0AAE0XRV8_9GAST</name>
<proteinExistence type="predicted"/>